<gene>
    <name evidence="1" type="ORF">EZS27_015611</name>
</gene>
<organism evidence="1">
    <name type="scientific">termite gut metagenome</name>
    <dbReference type="NCBI Taxonomy" id="433724"/>
    <lineage>
        <taxon>unclassified sequences</taxon>
        <taxon>metagenomes</taxon>
        <taxon>organismal metagenomes</taxon>
    </lineage>
</organism>
<reference evidence="1" key="1">
    <citation type="submission" date="2019-03" db="EMBL/GenBank/DDBJ databases">
        <title>Single cell metagenomics reveals metabolic interactions within the superorganism composed of flagellate Streblomastix strix and complex community of Bacteroidetes bacteria on its surface.</title>
        <authorList>
            <person name="Treitli S.C."/>
            <person name="Kolisko M."/>
            <person name="Husnik F."/>
            <person name="Keeling P."/>
            <person name="Hampl V."/>
        </authorList>
    </citation>
    <scope>NUCLEOTIDE SEQUENCE</scope>
    <source>
        <strain evidence="1">STM</strain>
    </source>
</reference>
<sequence length="368" mass="41457">MAIIGIKSKLFSGDYEDILVTGVSGELPFTIEIDNKVILEETYFADSSGEVRIKGIGNIITGYFNFPVLSFSDALIDTTATCILTFIIGMPVSYVQKILYSSIRTGINIDIGEPPLCIFLTRYTKKRTSVLRNELVSFFENGQRIEIGMAYILEDKAKYTQFTFLTTSSSGNLIIKNISVPVVLSLLQSQTGITLTEEKLLFYDLYSLSDTTINDKLHIENDRRNFPSRRNLLYRNCFGVPETVTFTGADERSMELGGTYSYFSGAYRKTHTLPVPSDKINTGYIDATVADSFYDLVTSDKVFLYENGTIGDEITITDIEMTSKVPDNKPVSYTITYRPSENKNARFEKEHHPFSSKVFDKTFDSTFN</sequence>
<proteinExistence type="predicted"/>
<name>A0A5J4RSD8_9ZZZZ</name>
<evidence type="ECO:0000313" key="1">
    <source>
        <dbReference type="EMBL" id="KAA6336225.1"/>
    </source>
</evidence>
<dbReference type="EMBL" id="SNRY01000815">
    <property type="protein sequence ID" value="KAA6336225.1"/>
    <property type="molecule type" value="Genomic_DNA"/>
</dbReference>
<dbReference type="AlphaFoldDB" id="A0A5J4RSD8"/>
<accession>A0A5J4RSD8</accession>
<protein>
    <submittedName>
        <fullName evidence="1">Uncharacterized protein</fullName>
    </submittedName>
</protein>
<comment type="caution">
    <text evidence="1">The sequence shown here is derived from an EMBL/GenBank/DDBJ whole genome shotgun (WGS) entry which is preliminary data.</text>
</comment>